<evidence type="ECO:0000313" key="1">
    <source>
        <dbReference type="EMBL" id="EMR01725.1"/>
    </source>
</evidence>
<name>M7NIZ2_9BACT</name>
<gene>
    <name evidence="1" type="ORF">ADICEAN_03154</name>
</gene>
<evidence type="ECO:0008006" key="3">
    <source>
        <dbReference type="Google" id="ProtNLM"/>
    </source>
</evidence>
<evidence type="ECO:0000313" key="2">
    <source>
        <dbReference type="Proteomes" id="UP000011910"/>
    </source>
</evidence>
<sequence length="274" mass="31265">MRRLLACILPLIVYTGCDMMHQEMEVELPPHAPITFIECYLDPEAPLRAIATNSLPFFDSLEISAADDLDIYLRQGQQEYKLQNGYAIDSVNRAAYNYQADDTVRYQEGEVWELVVWRQEEEIARGKSTFLSKPQIKNIAYTISPDSLLSLAITLKDNPATENFYRITILQGEEFGYNRRTFEGIWTDQFAEGEELTLHIGSLVRVWATSVCIRVDHLEEGYYSYLRSIEKANEANYNPFAQPANVESTLQGTARGIFTTISCTKEILVVDYGN</sequence>
<dbReference type="Proteomes" id="UP000011910">
    <property type="component" value="Unassembled WGS sequence"/>
</dbReference>
<dbReference type="AlphaFoldDB" id="M7NIZ2"/>
<dbReference type="eggNOG" id="ENOG5031ZSX">
    <property type="taxonomic scope" value="Bacteria"/>
</dbReference>
<reference evidence="1 2" key="1">
    <citation type="journal article" date="2013" name="Genome Announc.">
        <title>Draft Genome Sequence of Cesiribacter andamanensis Strain AMV16T, Isolated from a Soil Sample from a Mud Volcano in the Andaman Islands, India.</title>
        <authorList>
            <person name="Shivaji S."/>
            <person name="Ara S."/>
            <person name="Begum Z."/>
            <person name="Srinivas T.N."/>
            <person name="Singh A."/>
            <person name="Kumar Pinnaka A."/>
        </authorList>
    </citation>
    <scope>NUCLEOTIDE SEQUENCE [LARGE SCALE GENOMIC DNA]</scope>
    <source>
        <strain evidence="1 2">AMV16</strain>
    </source>
</reference>
<protein>
    <recommendedName>
        <fullName evidence="3">DUF4249 domain-containing protein</fullName>
    </recommendedName>
</protein>
<accession>M7NIZ2</accession>
<proteinExistence type="predicted"/>
<dbReference type="EMBL" id="AODQ01000094">
    <property type="protein sequence ID" value="EMR01725.1"/>
    <property type="molecule type" value="Genomic_DNA"/>
</dbReference>
<organism evidence="1 2">
    <name type="scientific">Cesiribacter andamanensis AMV16</name>
    <dbReference type="NCBI Taxonomy" id="1279009"/>
    <lineage>
        <taxon>Bacteria</taxon>
        <taxon>Pseudomonadati</taxon>
        <taxon>Bacteroidota</taxon>
        <taxon>Cytophagia</taxon>
        <taxon>Cytophagales</taxon>
        <taxon>Cesiribacteraceae</taxon>
        <taxon>Cesiribacter</taxon>
    </lineage>
</organism>
<dbReference type="STRING" id="1279009.ADICEAN_03154"/>
<dbReference type="Pfam" id="PF14054">
    <property type="entry name" value="DUF4249"/>
    <property type="match status" value="1"/>
</dbReference>
<keyword evidence="2" id="KW-1185">Reference proteome</keyword>
<comment type="caution">
    <text evidence="1">The sequence shown here is derived from an EMBL/GenBank/DDBJ whole genome shotgun (WGS) entry which is preliminary data.</text>
</comment>
<dbReference type="InterPro" id="IPR025345">
    <property type="entry name" value="DUF4249"/>
</dbReference>